<protein>
    <recommendedName>
        <fullName evidence="4">Glycosyltransferase RgtA/B/C/D-like domain-containing protein</fullName>
    </recommendedName>
</protein>
<dbReference type="Proteomes" id="UP000595296">
    <property type="component" value="Chromosome"/>
</dbReference>
<feature type="transmembrane region" description="Helical" evidence="1">
    <location>
        <begin position="37"/>
        <end position="58"/>
    </location>
</feature>
<sequence length="555" mass="64516">MDKPRGDRGLQINMIIIPILSIFGFSSFFAKYFKTKLTFTIPITISILVPILYCFAILKLLPAATYVSYFIGVFLAFMSFLRKQESRKNIIEIIVFTLLILLFFLYTREASLHAYDDFSHWGIFTKELLYFGVFENQSSLTSIITTHAHYPRGAAVYHYFLLSLSGYSDGNVLFAHFLLHLAFLAPLAANKKLWQTWVLFSLLLCSVVLYTTGIRSIYNDSTIGLMFGAIFAIYILEEDKKKALLLILPITILLASFREIGTWFASFASIILIAHYTIFYKKPRKSSDYIVYLILLILPILCNFIWMSYFKSTHDFLDRGEHSFSKLIYIAENFNEQHRALLLNYGKFLLLFLVKEGSFVVYTICIAAWYGIHKYKPNLLKEYKFFLISIFACFIIFALWRLYLYFFNFSYEEAIRGASLLRYLGCYVIAIGMIAGSYVKNSIFLNKQNNKELFIFFLLLAISTFSVVKNILRIKHLNVEQKNFIQQTTEIKKLLKQGNKIEFNFSNKKDNLQCYILNYNLAPYLGKKSLQECIKAPKEAIIEIEEEMVYAPFKS</sequence>
<proteinExistence type="predicted"/>
<evidence type="ECO:0000313" key="2">
    <source>
        <dbReference type="EMBL" id="QQV75145.1"/>
    </source>
</evidence>
<feature type="transmembrane region" description="Helical" evidence="1">
    <location>
        <begin position="289"/>
        <end position="309"/>
    </location>
</feature>
<feature type="transmembrane region" description="Helical" evidence="1">
    <location>
        <begin position="90"/>
        <end position="107"/>
    </location>
</feature>
<feature type="transmembrane region" description="Helical" evidence="1">
    <location>
        <begin position="348"/>
        <end position="371"/>
    </location>
</feature>
<feature type="transmembrane region" description="Helical" evidence="1">
    <location>
        <begin position="170"/>
        <end position="187"/>
    </location>
</feature>
<name>A0A9E6SQM0_9RICK</name>
<feature type="transmembrane region" description="Helical" evidence="1">
    <location>
        <begin position="64"/>
        <end position="81"/>
    </location>
</feature>
<feature type="transmembrane region" description="Helical" evidence="1">
    <location>
        <begin position="12"/>
        <end position="30"/>
    </location>
</feature>
<keyword evidence="1" id="KW-0812">Transmembrane</keyword>
<feature type="transmembrane region" description="Helical" evidence="1">
    <location>
        <begin position="420"/>
        <end position="441"/>
    </location>
</feature>
<gene>
    <name evidence="2" type="ORF">H6P87_00691</name>
</gene>
<reference evidence="2 3" key="1">
    <citation type="journal article" date="2021" name="Int. J. Syst. Evol. Microbiol.">
        <title>Characterization of a novel transitional group Rickettsia species (Rickettsia tillamookensis sp. nov.) from the western black-legged tick, Ixodes pacificus.</title>
        <authorList>
            <person name="Gauthier D.T."/>
            <person name="Karpathy S.E."/>
            <person name="Grizzard S.L."/>
            <person name="Batra D."/>
            <person name="Rowe L.A."/>
            <person name="Paddock C.D."/>
        </authorList>
    </citation>
    <scope>NUCLEOTIDE SEQUENCE [LARGE SCALE GENOMIC DNA]</scope>
    <source>
        <strain evidence="2 3">Tillamook 23</strain>
    </source>
</reference>
<keyword evidence="1" id="KW-0472">Membrane</keyword>
<feature type="transmembrane region" description="Helical" evidence="1">
    <location>
        <begin position="453"/>
        <end position="472"/>
    </location>
</feature>
<evidence type="ECO:0008006" key="4">
    <source>
        <dbReference type="Google" id="ProtNLM"/>
    </source>
</evidence>
<feature type="transmembrane region" description="Helical" evidence="1">
    <location>
        <begin position="194"/>
        <end position="211"/>
    </location>
</feature>
<evidence type="ECO:0000313" key="3">
    <source>
        <dbReference type="Proteomes" id="UP000595296"/>
    </source>
</evidence>
<feature type="transmembrane region" description="Helical" evidence="1">
    <location>
        <begin position="383"/>
        <end position="400"/>
    </location>
</feature>
<keyword evidence="1" id="KW-1133">Transmembrane helix</keyword>
<accession>A0A9E6SQM0</accession>
<dbReference type="EMBL" id="CP060138">
    <property type="protein sequence ID" value="QQV75145.1"/>
    <property type="molecule type" value="Genomic_DNA"/>
</dbReference>
<keyword evidence="3" id="KW-1185">Reference proteome</keyword>
<organism evidence="2 3">
    <name type="scientific">Rickettsia tillamookensis</name>
    <dbReference type="NCBI Taxonomy" id="2761623"/>
    <lineage>
        <taxon>Bacteria</taxon>
        <taxon>Pseudomonadati</taxon>
        <taxon>Pseudomonadota</taxon>
        <taxon>Alphaproteobacteria</taxon>
        <taxon>Rickettsiales</taxon>
        <taxon>Rickettsiaceae</taxon>
        <taxon>Rickettsieae</taxon>
        <taxon>Rickettsia</taxon>
        <taxon>spotted fever group</taxon>
    </lineage>
</organism>
<evidence type="ECO:0000256" key="1">
    <source>
        <dbReference type="SAM" id="Phobius"/>
    </source>
</evidence>
<feature type="transmembrane region" description="Helical" evidence="1">
    <location>
        <begin position="217"/>
        <end position="236"/>
    </location>
</feature>
<feature type="transmembrane region" description="Helical" evidence="1">
    <location>
        <begin position="264"/>
        <end position="280"/>
    </location>
</feature>